<evidence type="ECO:0000313" key="2">
    <source>
        <dbReference type="Proteomes" id="UP001152876"/>
    </source>
</evidence>
<organism evidence="1 2">
    <name type="scientific">Hydrogenophaga taeniospiralis CCUG 15921</name>
    <dbReference type="NCBI Taxonomy" id="1281780"/>
    <lineage>
        <taxon>Bacteria</taxon>
        <taxon>Pseudomonadati</taxon>
        <taxon>Pseudomonadota</taxon>
        <taxon>Betaproteobacteria</taxon>
        <taxon>Burkholderiales</taxon>
        <taxon>Comamonadaceae</taxon>
        <taxon>Hydrogenophaga</taxon>
    </lineage>
</organism>
<accession>A0A9X4S799</accession>
<dbReference type="AlphaFoldDB" id="A0A9X4S799"/>
<dbReference type="SUPFAM" id="SSF88697">
    <property type="entry name" value="PUA domain-like"/>
    <property type="match status" value="1"/>
</dbReference>
<proteinExistence type="predicted"/>
<comment type="caution">
    <text evidence="1">The sequence shown here is derived from an EMBL/GenBank/DDBJ whole genome shotgun (WGS) entry which is preliminary data.</text>
</comment>
<dbReference type="InterPro" id="IPR015947">
    <property type="entry name" value="PUA-like_sf"/>
</dbReference>
<keyword evidence="2" id="KW-1185">Reference proteome</keyword>
<dbReference type="Proteomes" id="UP001152876">
    <property type="component" value="Unassembled WGS sequence"/>
</dbReference>
<evidence type="ECO:0000313" key="1">
    <source>
        <dbReference type="EMBL" id="MDG5974867.1"/>
    </source>
</evidence>
<dbReference type="EMBL" id="AOGK01000004">
    <property type="protein sequence ID" value="MDG5974867.1"/>
    <property type="molecule type" value="Genomic_DNA"/>
</dbReference>
<name>A0A9X4S799_9BURK</name>
<dbReference type="Gene3D" id="2.30.130.30">
    <property type="entry name" value="Hypothetical protein"/>
    <property type="match status" value="1"/>
</dbReference>
<protein>
    <submittedName>
        <fullName evidence="1">Uncharacterized protein</fullName>
    </submittedName>
</protein>
<reference evidence="1" key="1">
    <citation type="submission" date="2013-01" db="EMBL/GenBank/DDBJ databases">
        <title>Genome draft of Hydrogenophaga taeniospiralis 2K1.</title>
        <authorList>
            <person name="Gomila M."/>
            <person name="Lalucat J."/>
        </authorList>
    </citation>
    <scope>NUCLEOTIDE SEQUENCE</scope>
    <source>
        <strain evidence="1">CCUG 15921</strain>
    </source>
</reference>
<gene>
    <name evidence="1" type="ORF">H010_06350</name>
</gene>
<sequence length="139" mass="15100">MLISLEERHATNILAGTKQVELRRRTMHVEPGSTVWLYVKKPVGAVVGFATVGTTYSAAPNTVWRKYGAVSGLRKSEFMAYFEGSGVASAMALSGSKTLKTPVTLDALREAIPGFHPPQFYCRLSSDLPVRLGISASHF</sequence>